<evidence type="ECO:0000313" key="2">
    <source>
        <dbReference type="EMBL" id="KGP72858.1"/>
    </source>
</evidence>
<dbReference type="AlphaFoldDB" id="A0A0A2TEP3"/>
<feature type="transmembrane region" description="Helical" evidence="1">
    <location>
        <begin position="12"/>
        <end position="32"/>
    </location>
</feature>
<dbReference type="RefSeq" id="WP_036818957.1">
    <property type="nucleotide sequence ID" value="NZ_AVBF01000022.1"/>
</dbReference>
<feature type="transmembrane region" description="Helical" evidence="1">
    <location>
        <begin position="66"/>
        <end position="85"/>
    </location>
</feature>
<dbReference type="EMBL" id="AVBF01000022">
    <property type="protein sequence ID" value="KGP72858.1"/>
    <property type="molecule type" value="Genomic_DNA"/>
</dbReference>
<accession>A0A0A2TEP3</accession>
<keyword evidence="1" id="KW-1133">Transmembrane helix</keyword>
<keyword evidence="1" id="KW-0472">Membrane</keyword>
<sequence length="241" mass="27990">MNDWTDFETGIIHILTSLLGWGSIIFLVIYIYRKNKTELSLWKVFLITYIGMFTFDYTLQISGDRALFPILPLGVWLIFGFFCLNNKEKSWHEYRPFAWVGFGASFLFFSLGILGSFLHDQVYYRGELSTYIASVNQPQLVTTHPSGENPILKEDFQSSLPSFQQSEFNGMEWFKKMEQGKPKEDVMEIFPYVLKGTEPQFGSGIQPLIYIKRDGKGILVHNENGDQLFFESEYSLFKEVQ</sequence>
<reference evidence="2 3" key="1">
    <citation type="journal article" date="2015" name="Stand. Genomic Sci.">
        <title>High quality draft genome sequence of the moderately halophilic bacterium Pontibacillus yanchengensis Y32(T) and comparison among Pontibacillus genomes.</title>
        <authorList>
            <person name="Huang J."/>
            <person name="Qiao Z.X."/>
            <person name="Tang J.W."/>
            <person name="Wang G."/>
        </authorList>
    </citation>
    <scope>NUCLEOTIDE SEQUENCE [LARGE SCALE GENOMIC DNA]</scope>
    <source>
        <strain evidence="2 3">Y32</strain>
    </source>
</reference>
<evidence type="ECO:0000256" key="1">
    <source>
        <dbReference type="SAM" id="Phobius"/>
    </source>
</evidence>
<proteinExistence type="predicted"/>
<organism evidence="2 3">
    <name type="scientific">Pontibacillus yanchengensis Y32</name>
    <dbReference type="NCBI Taxonomy" id="1385514"/>
    <lineage>
        <taxon>Bacteria</taxon>
        <taxon>Bacillati</taxon>
        <taxon>Bacillota</taxon>
        <taxon>Bacilli</taxon>
        <taxon>Bacillales</taxon>
        <taxon>Bacillaceae</taxon>
        <taxon>Pontibacillus</taxon>
    </lineage>
</organism>
<name>A0A0A2TEP3_9BACI</name>
<feature type="transmembrane region" description="Helical" evidence="1">
    <location>
        <begin position="39"/>
        <end position="60"/>
    </location>
</feature>
<feature type="transmembrane region" description="Helical" evidence="1">
    <location>
        <begin position="97"/>
        <end position="118"/>
    </location>
</feature>
<dbReference type="eggNOG" id="ENOG502ZJ8Y">
    <property type="taxonomic scope" value="Bacteria"/>
</dbReference>
<protein>
    <submittedName>
        <fullName evidence="2">Uncharacterized protein</fullName>
    </submittedName>
</protein>
<dbReference type="Proteomes" id="UP000030147">
    <property type="component" value="Unassembled WGS sequence"/>
</dbReference>
<gene>
    <name evidence="2" type="ORF">N782_10125</name>
</gene>
<dbReference type="STRING" id="1385514.N782_10125"/>
<keyword evidence="1" id="KW-0812">Transmembrane</keyword>
<evidence type="ECO:0000313" key="3">
    <source>
        <dbReference type="Proteomes" id="UP000030147"/>
    </source>
</evidence>
<comment type="caution">
    <text evidence="2">The sequence shown here is derived from an EMBL/GenBank/DDBJ whole genome shotgun (WGS) entry which is preliminary data.</text>
</comment>
<dbReference type="OrthoDB" id="2438344at2"/>
<keyword evidence="3" id="KW-1185">Reference proteome</keyword>